<evidence type="ECO:0000313" key="2">
    <source>
        <dbReference type="Proteomes" id="UP000195442"/>
    </source>
</evidence>
<keyword evidence="2" id="KW-1185">Reference proteome</keyword>
<protein>
    <submittedName>
        <fullName evidence="1">Uncharacterized protein</fullName>
    </submittedName>
</protein>
<organism evidence="1 2">
    <name type="scientific">Crenothrix polyspora</name>
    <dbReference type="NCBI Taxonomy" id="360316"/>
    <lineage>
        <taxon>Bacteria</taxon>
        <taxon>Pseudomonadati</taxon>
        <taxon>Pseudomonadota</taxon>
        <taxon>Gammaproteobacteria</taxon>
        <taxon>Methylococcales</taxon>
        <taxon>Crenotrichaceae</taxon>
        <taxon>Crenothrix</taxon>
    </lineage>
</organism>
<sequence>MTDKLLGYGSSNVGLDDFSLSLIKILKGILFWQITFRIGLRVFLSLRSKVAHKSHLI</sequence>
<gene>
    <name evidence="1" type="ORF">CRENPOLYSF2_2440015</name>
</gene>
<dbReference type="EMBL" id="FUKJ01000162">
    <property type="protein sequence ID" value="SJM91950.1"/>
    <property type="molecule type" value="Genomic_DNA"/>
</dbReference>
<evidence type="ECO:0000313" key="1">
    <source>
        <dbReference type="EMBL" id="SJM91950.1"/>
    </source>
</evidence>
<reference evidence="2" key="1">
    <citation type="submission" date="2017-02" db="EMBL/GenBank/DDBJ databases">
        <authorList>
            <person name="Daims H."/>
        </authorList>
    </citation>
    <scope>NUCLEOTIDE SEQUENCE [LARGE SCALE GENOMIC DNA]</scope>
</reference>
<accession>A0A1R4H7W7</accession>
<dbReference type="Proteomes" id="UP000195442">
    <property type="component" value="Unassembled WGS sequence"/>
</dbReference>
<name>A0A1R4H7W7_9GAMM</name>
<proteinExistence type="predicted"/>
<dbReference type="AlphaFoldDB" id="A0A1R4H7W7"/>